<name>G9QHB0_9BACI</name>
<dbReference type="InterPro" id="IPR012337">
    <property type="entry name" value="RNaseH-like_sf"/>
</dbReference>
<dbReference type="InterPro" id="IPR050900">
    <property type="entry name" value="Transposase_IS3/IS150/IS904"/>
</dbReference>
<dbReference type="Pfam" id="PF00665">
    <property type="entry name" value="rve"/>
    <property type="match status" value="1"/>
</dbReference>
<dbReference type="GO" id="GO:0003676">
    <property type="term" value="F:nucleic acid binding"/>
    <property type="evidence" value="ECO:0007669"/>
    <property type="project" value="InterPro"/>
</dbReference>
<dbReference type="Pfam" id="PF13333">
    <property type="entry name" value="rve_2"/>
    <property type="match status" value="1"/>
</dbReference>
<keyword evidence="3" id="KW-1185">Reference proteome</keyword>
<reference evidence="2 3" key="1">
    <citation type="submission" date="2011-09" db="EMBL/GenBank/DDBJ databases">
        <title>The Genome Sequence of Bacillus smithii 7_3_47FAA.</title>
        <authorList>
            <consortium name="The Broad Institute Genome Sequencing Platform"/>
            <person name="Earl A."/>
            <person name="Ward D."/>
            <person name="Feldgarden M."/>
            <person name="Gevers D."/>
            <person name="Daigneault M."/>
            <person name="Strauss J."/>
            <person name="Allen-Vercoe E."/>
            <person name="Young S.K."/>
            <person name="Zeng Q."/>
            <person name="Gargeya S."/>
            <person name="Fitzgerald M."/>
            <person name="Haas B."/>
            <person name="Abouelleil A."/>
            <person name="Alvarado L."/>
            <person name="Arachchi H.M."/>
            <person name="Berlin A."/>
            <person name="Brown A."/>
            <person name="Chapman S.B."/>
            <person name="Chen Z."/>
            <person name="Dunbar C."/>
            <person name="Freedman E."/>
            <person name="Gearin G."/>
            <person name="Goldberg J."/>
            <person name="Griggs A."/>
            <person name="Gujja S."/>
            <person name="Heiman D."/>
            <person name="Howarth C."/>
            <person name="Larson L."/>
            <person name="Lui A."/>
            <person name="MacDonald P.J.P."/>
            <person name="Montmayeur A."/>
            <person name="Murphy C."/>
            <person name="Neiman D."/>
            <person name="Pearson M."/>
            <person name="Priest M."/>
            <person name="Roberts A."/>
            <person name="Saif S."/>
            <person name="Shea T."/>
            <person name="Shenoy N."/>
            <person name="Sisk P."/>
            <person name="Stolte C."/>
            <person name="Sykes S."/>
            <person name="Wortman J."/>
            <person name="Nusbaum C."/>
            <person name="Birren B."/>
        </authorList>
    </citation>
    <scope>NUCLEOTIDE SEQUENCE [LARGE SCALE GENOMIC DNA]</scope>
    <source>
        <strain evidence="2 3">7_3_47FAA</strain>
    </source>
</reference>
<dbReference type="HOGENOM" id="CLU_027402_4_1_9"/>
<accession>G9QHB0</accession>
<dbReference type="PATRIC" id="fig|665952.3.peg.299"/>
<gene>
    <name evidence="2" type="ORF">HMPREF1015_01169</name>
</gene>
<comment type="caution">
    <text evidence="2">The sequence shown here is derived from an EMBL/GenBank/DDBJ whole genome shotgun (WGS) entry which is preliminary data.</text>
</comment>
<dbReference type="InterPro" id="IPR036397">
    <property type="entry name" value="RNaseH_sf"/>
</dbReference>
<dbReference type="PANTHER" id="PTHR46889:SF4">
    <property type="entry name" value="TRANSPOSASE INSO FOR INSERTION SEQUENCE ELEMENT IS911B-RELATED"/>
    <property type="match status" value="1"/>
</dbReference>
<dbReference type="InterPro" id="IPR001584">
    <property type="entry name" value="Integrase_cat-core"/>
</dbReference>
<feature type="domain" description="Integrase catalytic" evidence="1">
    <location>
        <begin position="1"/>
        <end position="146"/>
    </location>
</feature>
<evidence type="ECO:0000313" key="3">
    <source>
        <dbReference type="Proteomes" id="UP000011747"/>
    </source>
</evidence>
<dbReference type="PANTHER" id="PTHR46889">
    <property type="entry name" value="TRANSPOSASE INSF FOR INSERTION SEQUENCE IS3B-RELATED"/>
    <property type="match status" value="1"/>
</dbReference>
<dbReference type="Gene3D" id="3.30.420.10">
    <property type="entry name" value="Ribonuclease H-like superfamily/Ribonuclease H"/>
    <property type="match status" value="1"/>
</dbReference>
<dbReference type="Proteomes" id="UP000011747">
    <property type="component" value="Unassembled WGS sequence"/>
</dbReference>
<dbReference type="PROSITE" id="PS50994">
    <property type="entry name" value="INTEGRASE"/>
    <property type="match status" value="1"/>
</dbReference>
<proteinExistence type="predicted"/>
<sequence length="160" mass="18956">MRVEKSWHYICLFVDLYNREIIDHSASPNKVAQLVYQALSTVKADLRQIQLFHTDRGNEFKYKIIDEALETFNIKRSLRMKGCPYDNAVAEATFKIIKTEFVKGKYLESLEQLKLELDDYVHWFNHIRIHGTLGYLSPMEYKEKHLKKVSSLVLTYHPLF</sequence>
<dbReference type="SUPFAM" id="SSF53098">
    <property type="entry name" value="Ribonuclease H-like"/>
    <property type="match status" value="1"/>
</dbReference>
<dbReference type="EMBL" id="ACWF01000011">
    <property type="protein sequence ID" value="EHL79443.1"/>
    <property type="molecule type" value="Genomic_DNA"/>
</dbReference>
<dbReference type="GO" id="GO:0015074">
    <property type="term" value="P:DNA integration"/>
    <property type="evidence" value="ECO:0007669"/>
    <property type="project" value="InterPro"/>
</dbReference>
<dbReference type="AlphaFoldDB" id="G9QHB0"/>
<protein>
    <recommendedName>
        <fullName evidence="1">Integrase catalytic domain-containing protein</fullName>
    </recommendedName>
</protein>
<evidence type="ECO:0000259" key="1">
    <source>
        <dbReference type="PROSITE" id="PS50994"/>
    </source>
</evidence>
<evidence type="ECO:0000313" key="2">
    <source>
        <dbReference type="EMBL" id="EHL79443.1"/>
    </source>
</evidence>
<organism evidence="2 3">
    <name type="scientific">Bacillus smithii 7_3_47FAA</name>
    <dbReference type="NCBI Taxonomy" id="665952"/>
    <lineage>
        <taxon>Bacteria</taxon>
        <taxon>Bacillati</taxon>
        <taxon>Bacillota</taxon>
        <taxon>Bacilli</taxon>
        <taxon>Bacillales</taxon>
        <taxon>Bacillaceae</taxon>
        <taxon>Bacillus</taxon>
    </lineage>
</organism>